<evidence type="ECO:0000256" key="4">
    <source>
        <dbReference type="ARBA" id="ARBA00022679"/>
    </source>
</evidence>
<dbReference type="Gene3D" id="3.30.565.10">
    <property type="entry name" value="Histidine kinase-like ATPase, C-terminal domain"/>
    <property type="match status" value="1"/>
</dbReference>
<proteinExistence type="predicted"/>
<evidence type="ECO:0000256" key="1">
    <source>
        <dbReference type="ARBA" id="ARBA00000085"/>
    </source>
</evidence>
<dbReference type="SUPFAM" id="SSF55874">
    <property type="entry name" value="ATPase domain of HSP90 chaperone/DNA topoisomerase II/histidine kinase"/>
    <property type="match status" value="1"/>
</dbReference>
<comment type="caution">
    <text evidence="10">The sequence shown here is derived from an EMBL/GenBank/DDBJ whole genome shotgun (WGS) entry which is preliminary data.</text>
</comment>
<dbReference type="CDD" id="cd00075">
    <property type="entry name" value="HATPase"/>
    <property type="match status" value="1"/>
</dbReference>
<dbReference type="EC" id="2.7.13.3" evidence="2"/>
<dbReference type="InterPro" id="IPR003594">
    <property type="entry name" value="HATPase_dom"/>
</dbReference>
<feature type="region of interest" description="Disordered" evidence="7">
    <location>
        <begin position="150"/>
        <end position="172"/>
    </location>
</feature>
<dbReference type="SUPFAM" id="SSF47384">
    <property type="entry name" value="Homodimeric domain of signal transducing histidine kinase"/>
    <property type="match status" value="1"/>
</dbReference>
<evidence type="ECO:0000256" key="3">
    <source>
        <dbReference type="ARBA" id="ARBA00022553"/>
    </source>
</evidence>
<evidence type="ECO:0000256" key="7">
    <source>
        <dbReference type="SAM" id="MobiDB-lite"/>
    </source>
</evidence>
<evidence type="ECO:0000313" key="11">
    <source>
        <dbReference type="Proteomes" id="UP000306719"/>
    </source>
</evidence>
<comment type="catalytic activity">
    <reaction evidence="1">
        <text>ATP + protein L-histidine = ADP + protein N-phospho-L-histidine.</text>
        <dbReference type="EC" id="2.7.13.3"/>
    </reaction>
</comment>
<keyword evidence="8" id="KW-0812">Transmembrane</keyword>
<feature type="transmembrane region" description="Helical" evidence="8">
    <location>
        <begin position="341"/>
        <end position="363"/>
    </location>
</feature>
<sequence length="628" mass="71738">MKAISYTLSNGITMWFKDNQLMSYAQRRQRLRWQACTFLFCLLVPLSILLYFGFAQLKQNQLNTYQEQARHLILQIDRKMFKRRLLTDALPVNAFDYYQAVYNPLTDETLQMPSVLSHLDPARPTATRPIQGLVGYFQFDAQGRFNSPIWPEPLSNKDIANPDSERKKASPELQQRYDQAKFIYQILSKSEALQSKLSQGLSKESGLYQLWFDVPGYFIFYRLPKIGTQRKLQGYLVRRDPYLLSLVSEYLSQSQFDLPVLLTLDADSSSGSNTLYKAMTALPEPVHFLRTHSQSPARRLAQTDIPTDLREQFLYSDTLRWPFNNYTLHFTTHTLPMSPTMLYSSVFALLLILTILGACYGFYRLSVKQLALAEQRMNFVSSVSHELKTPLTAIRMYAEMLRSGTVVSTDARQDYYGFIHSESERLSRLIDNILLLTRLNHHDHDGLSQVNPEYVPVTMLADIIRSKTSTLLSKHAFTLNMAIGPTLTDETAVFVDQDAFAQVVINITENAVKFFAAEGITDPARRQLDITFRRNDHNRDQLELEIRDYGPGVSQQQCDKLFELFYRGGSELTRTTQGTGIGLALVAQLVSAQQGQITAHRMTPGLALRLTLHTQHLSQAMPESMTQA</sequence>
<dbReference type="SMART" id="SM00387">
    <property type="entry name" value="HATPase_c"/>
    <property type="match status" value="1"/>
</dbReference>
<evidence type="ECO:0000259" key="9">
    <source>
        <dbReference type="PROSITE" id="PS50109"/>
    </source>
</evidence>
<evidence type="ECO:0000313" key="10">
    <source>
        <dbReference type="EMBL" id="TMP37441.1"/>
    </source>
</evidence>
<gene>
    <name evidence="10" type="ORF">CWB98_09675</name>
</gene>
<dbReference type="SMART" id="SM00388">
    <property type="entry name" value="HisKA"/>
    <property type="match status" value="1"/>
</dbReference>
<dbReference type="PRINTS" id="PR00344">
    <property type="entry name" value="BCTRLSENSOR"/>
</dbReference>
<reference evidence="10 11" key="1">
    <citation type="submission" date="2018-01" db="EMBL/GenBank/DDBJ databases">
        <authorList>
            <person name="Paulsen S."/>
            <person name="Gram L.K."/>
        </authorList>
    </citation>
    <scope>NUCLEOTIDE SEQUENCE [LARGE SCALE GENOMIC DNA]</scope>
    <source>
        <strain evidence="10 11">S2599</strain>
    </source>
</reference>
<keyword evidence="8" id="KW-0472">Membrane</keyword>
<dbReference type="PANTHER" id="PTHR43711:SF1">
    <property type="entry name" value="HISTIDINE KINASE 1"/>
    <property type="match status" value="1"/>
</dbReference>
<keyword evidence="8" id="KW-1133">Transmembrane helix</keyword>
<dbReference type="InterPro" id="IPR036097">
    <property type="entry name" value="HisK_dim/P_sf"/>
</dbReference>
<keyword evidence="6" id="KW-0902">Two-component regulatory system</keyword>
<feature type="domain" description="Histidine kinase" evidence="9">
    <location>
        <begin position="382"/>
        <end position="616"/>
    </location>
</feature>
<dbReference type="CDD" id="cd00082">
    <property type="entry name" value="HisKA"/>
    <property type="match status" value="1"/>
</dbReference>
<protein>
    <recommendedName>
        <fullName evidence="2">histidine kinase</fullName>
        <ecNumber evidence="2">2.7.13.3</ecNumber>
    </recommendedName>
</protein>
<keyword evidence="4" id="KW-0808">Transferase</keyword>
<evidence type="ECO:0000256" key="2">
    <source>
        <dbReference type="ARBA" id="ARBA00012438"/>
    </source>
</evidence>
<dbReference type="Gene3D" id="1.10.287.130">
    <property type="match status" value="1"/>
</dbReference>
<accession>A0A5S3X1A3</accession>
<keyword evidence="3" id="KW-0597">Phosphoprotein</keyword>
<reference evidence="11" key="2">
    <citation type="submission" date="2019-06" db="EMBL/GenBank/DDBJ databases">
        <title>Co-occurence of chitin degradation, pigmentation and bioactivity in marine Pseudoalteromonas.</title>
        <authorList>
            <person name="Sonnenschein E.C."/>
            <person name="Bech P.K."/>
        </authorList>
    </citation>
    <scope>NUCLEOTIDE SEQUENCE [LARGE SCALE GENOMIC DNA]</scope>
    <source>
        <strain evidence="11">S2599</strain>
    </source>
</reference>
<dbReference type="EMBL" id="PNCJ01000014">
    <property type="protein sequence ID" value="TMP37441.1"/>
    <property type="molecule type" value="Genomic_DNA"/>
</dbReference>
<dbReference type="InterPro" id="IPR050736">
    <property type="entry name" value="Sensor_HK_Regulatory"/>
</dbReference>
<dbReference type="AlphaFoldDB" id="A0A5S3X1A3"/>
<feature type="transmembrane region" description="Helical" evidence="8">
    <location>
        <begin position="31"/>
        <end position="54"/>
    </location>
</feature>
<dbReference type="Proteomes" id="UP000306719">
    <property type="component" value="Unassembled WGS sequence"/>
</dbReference>
<name>A0A5S3X1A3_9GAMM</name>
<dbReference type="PANTHER" id="PTHR43711">
    <property type="entry name" value="TWO-COMPONENT HISTIDINE KINASE"/>
    <property type="match status" value="1"/>
</dbReference>
<organism evidence="10 11">
    <name type="scientific">Pseudoalteromonas rubra</name>
    <dbReference type="NCBI Taxonomy" id="43658"/>
    <lineage>
        <taxon>Bacteria</taxon>
        <taxon>Pseudomonadati</taxon>
        <taxon>Pseudomonadota</taxon>
        <taxon>Gammaproteobacteria</taxon>
        <taxon>Alteromonadales</taxon>
        <taxon>Pseudoalteromonadaceae</taxon>
        <taxon>Pseudoalteromonas</taxon>
    </lineage>
</organism>
<evidence type="ECO:0000256" key="5">
    <source>
        <dbReference type="ARBA" id="ARBA00022777"/>
    </source>
</evidence>
<evidence type="ECO:0000256" key="6">
    <source>
        <dbReference type="ARBA" id="ARBA00023012"/>
    </source>
</evidence>
<dbReference type="PROSITE" id="PS50109">
    <property type="entry name" value="HIS_KIN"/>
    <property type="match status" value="1"/>
</dbReference>
<dbReference type="InterPro" id="IPR003661">
    <property type="entry name" value="HisK_dim/P_dom"/>
</dbReference>
<dbReference type="Pfam" id="PF02518">
    <property type="entry name" value="HATPase_c"/>
    <property type="match status" value="1"/>
</dbReference>
<dbReference type="Pfam" id="PF00512">
    <property type="entry name" value="HisKA"/>
    <property type="match status" value="1"/>
</dbReference>
<dbReference type="FunFam" id="1.10.287.130:FF:000001">
    <property type="entry name" value="Two-component sensor histidine kinase"/>
    <property type="match status" value="1"/>
</dbReference>
<evidence type="ECO:0000256" key="8">
    <source>
        <dbReference type="SAM" id="Phobius"/>
    </source>
</evidence>
<dbReference type="InterPro" id="IPR005467">
    <property type="entry name" value="His_kinase_dom"/>
</dbReference>
<dbReference type="InterPro" id="IPR004358">
    <property type="entry name" value="Sig_transdc_His_kin-like_C"/>
</dbReference>
<dbReference type="GO" id="GO:0000155">
    <property type="term" value="F:phosphorelay sensor kinase activity"/>
    <property type="evidence" value="ECO:0007669"/>
    <property type="project" value="InterPro"/>
</dbReference>
<dbReference type="InterPro" id="IPR036890">
    <property type="entry name" value="HATPase_C_sf"/>
</dbReference>
<keyword evidence="5" id="KW-0418">Kinase</keyword>